<dbReference type="OrthoDB" id="6182772at2"/>
<evidence type="ECO:0008006" key="3">
    <source>
        <dbReference type="Google" id="ProtNLM"/>
    </source>
</evidence>
<dbReference type="Gene3D" id="3.40.50.300">
    <property type="entry name" value="P-loop containing nucleotide triphosphate hydrolases"/>
    <property type="match status" value="1"/>
</dbReference>
<dbReference type="Proteomes" id="UP000235828">
    <property type="component" value="Chromosome A"/>
</dbReference>
<accession>A0A2N8Z9M7</accession>
<dbReference type="AlphaFoldDB" id="A0A2N8Z9M7"/>
<dbReference type="PANTHER" id="PTHR13308:SF40">
    <property type="entry name" value="NEDD4-BINDING PROTEIN 2-LIKE 1"/>
    <property type="match status" value="1"/>
</dbReference>
<proteinExistence type="predicted"/>
<evidence type="ECO:0000313" key="2">
    <source>
        <dbReference type="Proteomes" id="UP000235828"/>
    </source>
</evidence>
<keyword evidence="2" id="KW-1185">Reference proteome</keyword>
<dbReference type="EMBL" id="LT960611">
    <property type="protein sequence ID" value="SON48563.1"/>
    <property type="molecule type" value="Genomic_DNA"/>
</dbReference>
<reference evidence="1 2" key="1">
    <citation type="submission" date="2017-10" db="EMBL/GenBank/DDBJ databases">
        <authorList>
            <person name="Banno H."/>
            <person name="Chua N.-H."/>
        </authorList>
    </citation>
    <scope>NUCLEOTIDE SEQUENCE [LARGE SCALE GENOMIC DNA]</scope>
    <source>
        <strain evidence="1">Vibrio tapetis CECT4600</strain>
    </source>
</reference>
<sequence length="124" mass="14371">MAITLYLVRGLPGSGKSTYAKKLDAVHLETDMYFVDKQGNYQFDASVLSQAHEWCQQETEQQLKQRHNVVVSNTFVQHWEMKPYLALAKKYRANVMVSVCSGEYSSIHDVPLSTIENMRNRWQK</sequence>
<dbReference type="SUPFAM" id="SSF52540">
    <property type="entry name" value="P-loop containing nucleoside triphosphate hydrolases"/>
    <property type="match status" value="1"/>
</dbReference>
<protein>
    <recommendedName>
        <fullName evidence="3">AAA family ATPase</fullName>
    </recommendedName>
</protein>
<evidence type="ECO:0000313" key="1">
    <source>
        <dbReference type="EMBL" id="SON48563.1"/>
    </source>
</evidence>
<dbReference type="PANTHER" id="PTHR13308">
    <property type="entry name" value="NEDD4-BINDING PROTEIN 2-LIKE 1"/>
    <property type="match status" value="1"/>
</dbReference>
<name>A0A2N8Z9M7_9VIBR</name>
<dbReference type="InterPro" id="IPR027417">
    <property type="entry name" value="P-loop_NTPase"/>
</dbReference>
<dbReference type="InterPro" id="IPR026302">
    <property type="entry name" value="NEDD4-bd_p2"/>
</dbReference>
<dbReference type="KEGG" id="vta:A0584"/>
<dbReference type="Pfam" id="PF13671">
    <property type="entry name" value="AAA_33"/>
    <property type="match status" value="1"/>
</dbReference>
<gene>
    <name evidence="1" type="ORF">VTAP4600_A0584</name>
</gene>
<organism evidence="1 2">
    <name type="scientific">Vibrio tapetis subsp. tapetis</name>
    <dbReference type="NCBI Taxonomy" id="1671868"/>
    <lineage>
        <taxon>Bacteria</taxon>
        <taxon>Pseudomonadati</taxon>
        <taxon>Pseudomonadota</taxon>
        <taxon>Gammaproteobacteria</taxon>
        <taxon>Vibrionales</taxon>
        <taxon>Vibrionaceae</taxon>
        <taxon>Vibrio</taxon>
    </lineage>
</organism>